<evidence type="ECO:0000313" key="1">
    <source>
        <dbReference type="EMBL" id="KAA6387321.1"/>
    </source>
</evidence>
<evidence type="ECO:0000313" key="2">
    <source>
        <dbReference type="Proteomes" id="UP000324800"/>
    </source>
</evidence>
<proteinExistence type="predicted"/>
<comment type="caution">
    <text evidence="1">The sequence shown here is derived from an EMBL/GenBank/DDBJ whole genome shotgun (WGS) entry which is preliminary data.</text>
</comment>
<sequence>MLKFIVSFELFQIQQKSIWSVLKNFVSKILDGIKKAADWVAPTLNKVLGTFAVPVRTLNPAIGAAIGVGSRLVGGVDRYINRPRQ</sequence>
<accession>A0A5J4VXF3</accession>
<dbReference type="AlphaFoldDB" id="A0A5J4VXF3"/>
<gene>
    <name evidence="1" type="ORF">EZS28_017152</name>
</gene>
<name>A0A5J4VXF3_9EUKA</name>
<reference evidence="1 2" key="1">
    <citation type="submission" date="2019-03" db="EMBL/GenBank/DDBJ databases">
        <title>Single cell metagenomics reveals metabolic interactions within the superorganism composed of flagellate Streblomastix strix and complex community of Bacteroidetes bacteria on its surface.</title>
        <authorList>
            <person name="Treitli S.C."/>
            <person name="Kolisko M."/>
            <person name="Husnik F."/>
            <person name="Keeling P."/>
            <person name="Hampl V."/>
        </authorList>
    </citation>
    <scope>NUCLEOTIDE SEQUENCE [LARGE SCALE GENOMIC DNA]</scope>
    <source>
        <strain evidence="1">ST1C</strain>
    </source>
</reference>
<dbReference type="EMBL" id="SNRW01004423">
    <property type="protein sequence ID" value="KAA6387321.1"/>
    <property type="molecule type" value="Genomic_DNA"/>
</dbReference>
<organism evidence="1 2">
    <name type="scientific">Streblomastix strix</name>
    <dbReference type="NCBI Taxonomy" id="222440"/>
    <lineage>
        <taxon>Eukaryota</taxon>
        <taxon>Metamonada</taxon>
        <taxon>Preaxostyla</taxon>
        <taxon>Oxymonadida</taxon>
        <taxon>Streblomastigidae</taxon>
        <taxon>Streblomastix</taxon>
    </lineage>
</organism>
<protein>
    <submittedName>
        <fullName evidence="1">Uncharacterized protein</fullName>
    </submittedName>
</protein>
<dbReference type="Proteomes" id="UP000324800">
    <property type="component" value="Unassembled WGS sequence"/>
</dbReference>